<sequence>MNSLLLASPQAQVLSPVMEKSKGKASPFCVCLVTWKKEKGEEERKREKILLHRGREKQKMDGWMVRVFRANERLKKEVSRLLRSWRRVTGLLWPVVRSTSGFLLQEDLTLQFIRSHCLHRHLEMGKLALLKEPEPLESVFSNGPWYVNGHIIGIDKWSPTFSPTSLKGLTAPIWIRMPNLPLQCWE</sequence>
<dbReference type="InterPro" id="IPR040256">
    <property type="entry name" value="At4g02000-like"/>
</dbReference>
<dbReference type="PANTHER" id="PTHR31286">
    <property type="entry name" value="GLYCINE-RICH CELL WALL STRUCTURAL PROTEIN 1.8-LIKE"/>
    <property type="match status" value="1"/>
</dbReference>
<name>A0A8T3AQ91_DENNO</name>
<keyword evidence="2" id="KW-1185">Reference proteome</keyword>
<proteinExistence type="predicted"/>
<dbReference type="AlphaFoldDB" id="A0A8T3AQ91"/>
<gene>
    <name evidence="1" type="ORF">KFK09_019437</name>
</gene>
<accession>A0A8T3AQ91</accession>
<evidence type="ECO:0000313" key="2">
    <source>
        <dbReference type="Proteomes" id="UP000829196"/>
    </source>
</evidence>
<protein>
    <recommendedName>
        <fullName evidence="3">DUF4283 domain-containing protein</fullName>
    </recommendedName>
</protein>
<dbReference type="Proteomes" id="UP000829196">
    <property type="component" value="Unassembled WGS sequence"/>
</dbReference>
<evidence type="ECO:0000313" key="1">
    <source>
        <dbReference type="EMBL" id="KAI0498549.1"/>
    </source>
</evidence>
<organism evidence="1 2">
    <name type="scientific">Dendrobium nobile</name>
    <name type="common">Orchid</name>
    <dbReference type="NCBI Taxonomy" id="94219"/>
    <lineage>
        <taxon>Eukaryota</taxon>
        <taxon>Viridiplantae</taxon>
        <taxon>Streptophyta</taxon>
        <taxon>Embryophyta</taxon>
        <taxon>Tracheophyta</taxon>
        <taxon>Spermatophyta</taxon>
        <taxon>Magnoliopsida</taxon>
        <taxon>Liliopsida</taxon>
        <taxon>Asparagales</taxon>
        <taxon>Orchidaceae</taxon>
        <taxon>Epidendroideae</taxon>
        <taxon>Malaxideae</taxon>
        <taxon>Dendrobiinae</taxon>
        <taxon>Dendrobium</taxon>
    </lineage>
</organism>
<evidence type="ECO:0008006" key="3">
    <source>
        <dbReference type="Google" id="ProtNLM"/>
    </source>
</evidence>
<comment type="caution">
    <text evidence="1">The sequence shown here is derived from an EMBL/GenBank/DDBJ whole genome shotgun (WGS) entry which is preliminary data.</text>
</comment>
<dbReference type="OrthoDB" id="1096772at2759"/>
<dbReference type="PANTHER" id="PTHR31286:SF180">
    <property type="entry name" value="OS10G0362600 PROTEIN"/>
    <property type="match status" value="1"/>
</dbReference>
<reference evidence="1" key="1">
    <citation type="journal article" date="2022" name="Front. Genet.">
        <title>Chromosome-Scale Assembly of the Dendrobium nobile Genome Provides Insights Into the Molecular Mechanism of the Biosynthesis of the Medicinal Active Ingredient of Dendrobium.</title>
        <authorList>
            <person name="Xu Q."/>
            <person name="Niu S.-C."/>
            <person name="Li K.-L."/>
            <person name="Zheng P.-J."/>
            <person name="Zhang X.-J."/>
            <person name="Jia Y."/>
            <person name="Liu Y."/>
            <person name="Niu Y.-X."/>
            <person name="Yu L.-H."/>
            <person name="Chen D.-F."/>
            <person name="Zhang G.-Q."/>
        </authorList>
    </citation>
    <scope>NUCLEOTIDE SEQUENCE</scope>
    <source>
        <tissue evidence="1">Leaf</tissue>
    </source>
</reference>
<dbReference type="EMBL" id="JAGYWB010000014">
    <property type="protein sequence ID" value="KAI0498549.1"/>
    <property type="molecule type" value="Genomic_DNA"/>
</dbReference>